<name>A0A848EQ78_MEGEL</name>
<protein>
    <recommendedName>
        <fullName evidence="3">Restriction endonuclease</fullName>
    </recommendedName>
</protein>
<evidence type="ECO:0000313" key="1">
    <source>
        <dbReference type="EMBL" id="NMK38206.1"/>
    </source>
</evidence>
<reference evidence="1 2" key="1">
    <citation type="submission" date="2020-04" db="EMBL/GenBank/DDBJ databases">
        <authorList>
            <person name="Hitch T.C.A."/>
            <person name="Wylensek D."/>
            <person name="Clavel T."/>
        </authorList>
    </citation>
    <scope>NUCLEOTIDE SEQUENCE [LARGE SCALE GENOMIC DNA]</scope>
    <source>
        <strain evidence="1 2">WCA-386-APC-2A</strain>
    </source>
</reference>
<dbReference type="Proteomes" id="UP000536773">
    <property type="component" value="Unassembled WGS sequence"/>
</dbReference>
<dbReference type="AlphaFoldDB" id="A0A848EQ78"/>
<gene>
    <name evidence="1" type="ORF">HG933_02155</name>
</gene>
<evidence type="ECO:0008006" key="3">
    <source>
        <dbReference type="Google" id="ProtNLM"/>
    </source>
</evidence>
<organism evidence="1 2">
    <name type="scientific">Megasphaera elsdenii</name>
    <dbReference type="NCBI Taxonomy" id="907"/>
    <lineage>
        <taxon>Bacteria</taxon>
        <taxon>Bacillati</taxon>
        <taxon>Bacillota</taxon>
        <taxon>Negativicutes</taxon>
        <taxon>Veillonellales</taxon>
        <taxon>Veillonellaceae</taxon>
        <taxon>Megasphaera</taxon>
    </lineage>
</organism>
<sequence length="169" mass="19405">MDNKHGKIGEEAAASLITSCGGTVEDVTNNEDLQKLDIDFLACLNNINFTIECKYASIDGGADVFETIKNMNTKEPGWAYGTKADYVTIYKASIFQIHIIDVSALQSWLPTVEQHYKVYYGKTYSEFYKNQILYESKNVRIPYRDLISNNVLTNIFKYNTLKKFWLRVL</sequence>
<evidence type="ECO:0000313" key="2">
    <source>
        <dbReference type="Proteomes" id="UP000536773"/>
    </source>
</evidence>
<comment type="caution">
    <text evidence="1">The sequence shown here is derived from an EMBL/GenBank/DDBJ whole genome shotgun (WGS) entry which is preliminary data.</text>
</comment>
<dbReference type="RefSeq" id="WP_169013118.1">
    <property type="nucleotide sequence ID" value="NZ_JABBJH010000002.1"/>
</dbReference>
<proteinExistence type="predicted"/>
<dbReference type="EMBL" id="JABBJH010000002">
    <property type="protein sequence ID" value="NMK38206.1"/>
    <property type="molecule type" value="Genomic_DNA"/>
</dbReference>
<accession>A0A848EQ78</accession>